<sequence length="333" mass="37879">MSRAESSKRGMSRIKATSRFNSTMEMETIASWSEAEQSVLNENLVTYPAESYTEFKRLALLLTNLPTKRLRDVSLRLQYMKLIEEKKITTWEDFIKSTLSPRAKSERLRRDSPSRSPRTPKSAREHGEAFYDSPRYKRPTKGKSITPQNTAGLITRDPQKLIEENEFILRKIENSLGNVDIKDCNRFNFNCFTVMDTTKFCNGVVLPVLQNSPIKVQQADLDAKLINPTGELNFKIGKLSLNQMNNIQNTDYVLESPQILNNVPLQLQQLSITQGNLETQMQMTGSNEENTQGNQNGTQNYEGMEEYQQEQNDSFINGSFGGYGLTVSSLTSQ</sequence>
<feature type="compositionally biased region" description="Basic and acidic residues" evidence="1">
    <location>
        <begin position="103"/>
        <end position="113"/>
    </location>
</feature>
<name>A0A0A1U1V3_ENTIV</name>
<feature type="region of interest" description="Disordered" evidence="1">
    <location>
        <begin position="102"/>
        <end position="152"/>
    </location>
</feature>
<protein>
    <recommendedName>
        <fullName evidence="4">Myb-like domain-containing protein</fullName>
    </recommendedName>
</protein>
<evidence type="ECO:0000256" key="1">
    <source>
        <dbReference type="SAM" id="MobiDB-lite"/>
    </source>
</evidence>
<dbReference type="PANTHER" id="PTHR14000:SF1">
    <property type="entry name" value="HISTONE H2A DEUBIQUITINASE (DUF3755)"/>
    <property type="match status" value="1"/>
</dbReference>
<evidence type="ECO:0000313" key="3">
    <source>
        <dbReference type="Proteomes" id="UP000014680"/>
    </source>
</evidence>
<dbReference type="Proteomes" id="UP000014680">
    <property type="component" value="Unassembled WGS sequence"/>
</dbReference>
<dbReference type="PANTHER" id="PTHR14000">
    <property type="entry name" value="FINGER CCCH DOMAIN PROTEIN, PUTATIVE (DUF3755)-RELATED"/>
    <property type="match status" value="1"/>
</dbReference>
<dbReference type="RefSeq" id="XP_004185943.1">
    <property type="nucleotide sequence ID" value="XM_004185895.1"/>
</dbReference>
<dbReference type="VEuPathDB" id="AmoebaDB:EIN_162310"/>
<keyword evidence="3" id="KW-1185">Reference proteome</keyword>
<dbReference type="EMBL" id="KB206960">
    <property type="protein sequence ID" value="ELP86597.1"/>
    <property type="molecule type" value="Genomic_DNA"/>
</dbReference>
<dbReference type="GeneID" id="14885526"/>
<dbReference type="OrthoDB" id="31666at2759"/>
<dbReference type="KEGG" id="eiv:EIN_162310"/>
<gene>
    <name evidence="2" type="ORF">EIN_162310</name>
</gene>
<evidence type="ECO:0000313" key="2">
    <source>
        <dbReference type="EMBL" id="ELP86597.1"/>
    </source>
</evidence>
<accession>A0A0A1U1V3</accession>
<dbReference type="AlphaFoldDB" id="A0A0A1U1V3"/>
<organism evidence="2 3">
    <name type="scientific">Entamoeba invadens IP1</name>
    <dbReference type="NCBI Taxonomy" id="370355"/>
    <lineage>
        <taxon>Eukaryota</taxon>
        <taxon>Amoebozoa</taxon>
        <taxon>Evosea</taxon>
        <taxon>Archamoebae</taxon>
        <taxon>Mastigamoebida</taxon>
        <taxon>Entamoebidae</taxon>
        <taxon>Entamoeba</taxon>
    </lineage>
</organism>
<proteinExistence type="predicted"/>
<evidence type="ECO:0008006" key="4">
    <source>
        <dbReference type="Google" id="ProtNLM"/>
    </source>
</evidence>
<reference evidence="2 3" key="1">
    <citation type="submission" date="2012-10" db="EMBL/GenBank/DDBJ databases">
        <authorList>
            <person name="Zafar N."/>
            <person name="Inman J."/>
            <person name="Hall N."/>
            <person name="Lorenzi H."/>
            <person name="Caler E."/>
        </authorList>
    </citation>
    <scope>NUCLEOTIDE SEQUENCE [LARGE SCALE GENOMIC DNA]</scope>
    <source>
        <strain evidence="2 3">IP1</strain>
    </source>
</reference>
<feature type="compositionally biased region" description="Polar residues" evidence="1">
    <location>
        <begin position="143"/>
        <end position="152"/>
    </location>
</feature>